<comment type="caution">
    <text evidence="1">The sequence shown here is derived from an EMBL/GenBank/DDBJ whole genome shotgun (WGS) entry which is preliminary data.</text>
</comment>
<dbReference type="SUPFAM" id="SSF143081">
    <property type="entry name" value="BB1717-like"/>
    <property type="match status" value="1"/>
</dbReference>
<evidence type="ECO:0000313" key="2">
    <source>
        <dbReference type="Proteomes" id="UP000565078"/>
    </source>
</evidence>
<organism evidence="1 2">
    <name type="scientific">Candidatus Iainarchaeum sp</name>
    <dbReference type="NCBI Taxonomy" id="3101447"/>
    <lineage>
        <taxon>Archaea</taxon>
        <taxon>Candidatus Iainarchaeota</taxon>
        <taxon>Candidatus Iainarchaeia</taxon>
        <taxon>Candidatus Iainarchaeales</taxon>
        <taxon>Candidatus Iainarchaeaceae</taxon>
        <taxon>Candidatus Iainarchaeum</taxon>
    </lineage>
</organism>
<dbReference type="InterPro" id="IPR036590">
    <property type="entry name" value="SRAP-like"/>
</dbReference>
<dbReference type="GO" id="GO:0003697">
    <property type="term" value="F:single-stranded DNA binding"/>
    <property type="evidence" value="ECO:0007669"/>
    <property type="project" value="InterPro"/>
</dbReference>
<protein>
    <submittedName>
        <fullName evidence="1">SOS response-associated peptidase</fullName>
    </submittedName>
</protein>
<reference evidence="2" key="1">
    <citation type="journal article" date="2020" name="bioRxiv">
        <title>A rank-normalized archaeal taxonomy based on genome phylogeny resolves widespread incomplete and uneven classifications.</title>
        <authorList>
            <person name="Rinke C."/>
            <person name="Chuvochina M."/>
            <person name="Mussig A.J."/>
            <person name="Chaumeil P.-A."/>
            <person name="Waite D.W."/>
            <person name="Whitman W.B."/>
            <person name="Parks D.H."/>
            <person name="Hugenholtz P."/>
        </authorList>
    </citation>
    <scope>NUCLEOTIDE SEQUENCE [LARGE SCALE GENOMIC DNA]</scope>
</reference>
<dbReference type="AlphaFoldDB" id="A0A7J4J0E9"/>
<gene>
    <name evidence="1" type="ORF">HA254_04750</name>
</gene>
<dbReference type="Proteomes" id="UP000565078">
    <property type="component" value="Unassembled WGS sequence"/>
</dbReference>
<dbReference type="EMBL" id="DUGC01000073">
    <property type="protein sequence ID" value="HIH09949.1"/>
    <property type="molecule type" value="Genomic_DNA"/>
</dbReference>
<dbReference type="Gene3D" id="3.90.1680.10">
    <property type="entry name" value="SOS response associated peptidase-like"/>
    <property type="match status" value="1"/>
</dbReference>
<proteinExistence type="predicted"/>
<sequence length="151" mass="17262">MCGRYSFVWLLDRLQDEFGSLKVNSEGFTRYNIAPGQGAPVIFEDDDSHRAVDNFRWGIVPHWAKERPGFSLKDHQRAIHPKTAPPAQKTSTFKALFCMQAASRSFETSSKSWWKVKGRETKTRCRAFFASTLPFESASKQGRGQSRLRSQ</sequence>
<name>A0A7J4J0E9_9ARCH</name>
<dbReference type="InterPro" id="IPR003738">
    <property type="entry name" value="SRAP"/>
</dbReference>
<accession>A0A7J4J0E9</accession>
<dbReference type="Pfam" id="PF02586">
    <property type="entry name" value="SRAP"/>
    <property type="match status" value="1"/>
</dbReference>
<evidence type="ECO:0000313" key="1">
    <source>
        <dbReference type="EMBL" id="HIH09949.1"/>
    </source>
</evidence>
<dbReference type="GO" id="GO:0106300">
    <property type="term" value="P:protein-DNA covalent cross-linking repair"/>
    <property type="evidence" value="ECO:0007669"/>
    <property type="project" value="InterPro"/>
</dbReference>